<sequence length="69" mass="7822">MYKMQLCNASTQEVLREETYKNPDFIEGCIESAKNSVGDAYLQQRLFQANYVSHSVINVGVEEGLLNSF</sequence>
<organism evidence="1 2">
    <name type="scientific">Neobacillus pocheonensis</name>
    <dbReference type="NCBI Taxonomy" id="363869"/>
    <lineage>
        <taxon>Bacteria</taxon>
        <taxon>Bacillati</taxon>
        <taxon>Bacillota</taxon>
        <taxon>Bacilli</taxon>
        <taxon>Bacillales</taxon>
        <taxon>Bacillaceae</taxon>
        <taxon>Neobacillus</taxon>
    </lineage>
</organism>
<reference evidence="1 2" key="1">
    <citation type="submission" date="2022-06" db="EMBL/GenBank/DDBJ databases">
        <authorList>
            <person name="Jeon C.O."/>
        </authorList>
    </citation>
    <scope>NUCLEOTIDE SEQUENCE [LARGE SCALE GENOMIC DNA]</scope>
    <source>
        <strain evidence="1 2">KCTC 13943</strain>
    </source>
</reference>
<dbReference type="Proteomes" id="UP001523262">
    <property type="component" value="Unassembled WGS sequence"/>
</dbReference>
<proteinExistence type="predicted"/>
<name>A0ABT0WIT1_9BACI</name>
<protein>
    <submittedName>
        <fullName evidence="1">Uncharacterized protein</fullName>
    </submittedName>
</protein>
<comment type="caution">
    <text evidence="1">The sequence shown here is derived from an EMBL/GenBank/DDBJ whole genome shotgun (WGS) entry which is preliminary data.</text>
</comment>
<evidence type="ECO:0000313" key="1">
    <source>
        <dbReference type="EMBL" id="MCM2534982.1"/>
    </source>
</evidence>
<keyword evidence="2" id="KW-1185">Reference proteome</keyword>
<gene>
    <name evidence="1" type="ORF">NDK43_24905</name>
</gene>
<dbReference type="EMBL" id="JAMQCR010000002">
    <property type="protein sequence ID" value="MCM2534982.1"/>
    <property type="molecule type" value="Genomic_DNA"/>
</dbReference>
<evidence type="ECO:0000313" key="2">
    <source>
        <dbReference type="Proteomes" id="UP001523262"/>
    </source>
</evidence>
<accession>A0ABT0WIT1</accession>